<name>X1F7G3_9ZZZZ</name>
<comment type="caution">
    <text evidence="1">The sequence shown here is derived from an EMBL/GenBank/DDBJ whole genome shotgun (WGS) entry which is preliminary data.</text>
</comment>
<evidence type="ECO:0000313" key="1">
    <source>
        <dbReference type="EMBL" id="GAH25339.1"/>
    </source>
</evidence>
<dbReference type="AlphaFoldDB" id="X1F7G3"/>
<dbReference type="EMBL" id="BARU01000817">
    <property type="protein sequence ID" value="GAH25339.1"/>
    <property type="molecule type" value="Genomic_DNA"/>
</dbReference>
<sequence>MKVGPFVYNSVISVTPGKAKKFMEELNRFKKLVPQGKKLEKRADGLRST</sequence>
<gene>
    <name evidence="1" type="ORF">S03H2_02446</name>
</gene>
<reference evidence="1" key="1">
    <citation type="journal article" date="2014" name="Front. Microbiol.">
        <title>High frequency of phylogenetically diverse reductive dehalogenase-homologous genes in deep subseafloor sedimentary metagenomes.</title>
        <authorList>
            <person name="Kawai M."/>
            <person name="Futagami T."/>
            <person name="Toyoda A."/>
            <person name="Takaki Y."/>
            <person name="Nishi S."/>
            <person name="Hori S."/>
            <person name="Arai W."/>
            <person name="Tsubouchi T."/>
            <person name="Morono Y."/>
            <person name="Uchiyama I."/>
            <person name="Ito T."/>
            <person name="Fujiyama A."/>
            <person name="Inagaki F."/>
            <person name="Takami H."/>
        </authorList>
    </citation>
    <scope>NUCLEOTIDE SEQUENCE</scope>
    <source>
        <strain evidence="1">Expedition CK06-06</strain>
    </source>
</reference>
<protein>
    <submittedName>
        <fullName evidence="1">Uncharacterized protein</fullName>
    </submittedName>
</protein>
<accession>X1F7G3</accession>
<proteinExistence type="predicted"/>
<organism evidence="1">
    <name type="scientific">marine sediment metagenome</name>
    <dbReference type="NCBI Taxonomy" id="412755"/>
    <lineage>
        <taxon>unclassified sequences</taxon>
        <taxon>metagenomes</taxon>
        <taxon>ecological metagenomes</taxon>
    </lineage>
</organism>